<dbReference type="InterPro" id="IPR015946">
    <property type="entry name" value="KH_dom-like_a/b"/>
</dbReference>
<dbReference type="InterPro" id="IPR052707">
    <property type="entry name" value="OsmC_Ohr_Peroxiredoxin"/>
</dbReference>
<dbReference type="Pfam" id="PF02566">
    <property type="entry name" value="OsmC"/>
    <property type="match status" value="1"/>
</dbReference>
<dbReference type="EMBL" id="SMGO01000001">
    <property type="protein sequence ID" value="TCK85114.1"/>
    <property type="molecule type" value="Genomic_DNA"/>
</dbReference>
<evidence type="ECO:0000313" key="1">
    <source>
        <dbReference type="EMBL" id="TCK85114.1"/>
    </source>
</evidence>
<evidence type="ECO:0000313" key="2">
    <source>
        <dbReference type="Proteomes" id="UP000294616"/>
    </source>
</evidence>
<dbReference type="RefSeq" id="WP_132221058.1">
    <property type="nucleotide sequence ID" value="NZ_SMGO01000001.1"/>
</dbReference>
<dbReference type="AlphaFoldDB" id="A0A4R1M2P8"/>
<dbReference type="Proteomes" id="UP000294616">
    <property type="component" value="Unassembled WGS sequence"/>
</dbReference>
<proteinExistence type="predicted"/>
<dbReference type="InterPro" id="IPR003718">
    <property type="entry name" value="OsmC/Ohr_fam"/>
</dbReference>
<dbReference type="InterPro" id="IPR036102">
    <property type="entry name" value="OsmC/Ohrsf"/>
</dbReference>
<reference evidence="1 2" key="1">
    <citation type="submission" date="2019-03" db="EMBL/GenBank/DDBJ databases">
        <title>Genomic Encyclopedia of Archaeal and Bacterial Type Strains, Phase II (KMG-II): from individual species to whole genera.</title>
        <authorList>
            <person name="Goeker M."/>
        </authorList>
    </citation>
    <scope>NUCLEOTIDE SEQUENCE [LARGE SCALE GENOMIC DNA]</scope>
    <source>
        <strain evidence="1 2">DSM 22554</strain>
    </source>
</reference>
<comment type="caution">
    <text evidence="1">The sequence shown here is derived from an EMBL/GenBank/DDBJ whole genome shotgun (WGS) entry which is preliminary data.</text>
</comment>
<name>A0A4R1M2P8_9SPHI</name>
<accession>A0A4R1M2P8</accession>
<keyword evidence="2" id="KW-1185">Reference proteome</keyword>
<organism evidence="1 2">
    <name type="scientific">Albibacterium bauzanense</name>
    <dbReference type="NCBI Taxonomy" id="653929"/>
    <lineage>
        <taxon>Bacteria</taxon>
        <taxon>Pseudomonadati</taxon>
        <taxon>Bacteroidota</taxon>
        <taxon>Sphingobacteriia</taxon>
        <taxon>Sphingobacteriales</taxon>
        <taxon>Sphingobacteriaceae</taxon>
        <taxon>Albibacterium</taxon>
    </lineage>
</organism>
<dbReference type="Gene3D" id="3.30.300.20">
    <property type="match status" value="1"/>
</dbReference>
<dbReference type="PANTHER" id="PTHR42830:SF2">
    <property type="entry name" value="OSMC_OHR FAMILY PROTEIN"/>
    <property type="match status" value="1"/>
</dbReference>
<dbReference type="OrthoDB" id="9795405at2"/>
<sequence>MNKTHTYDLTVKWTGNKGHGTFDSRLYGRDHKISGKNKPDILGSSDSSFRGDKTKYNPEELLLAALSSCHMLWYLDLCADAGVVVVDYTDNASGIMEEKPDRSGRFTEVTLKPVVTVSEAFMVEKANELHTKARELCFIANSVNFQVKHKPTCIVL</sequence>
<dbReference type="PANTHER" id="PTHR42830">
    <property type="entry name" value="OSMOTICALLY INDUCIBLE FAMILY PROTEIN"/>
    <property type="match status" value="1"/>
</dbReference>
<protein>
    <submittedName>
        <fullName evidence="1">Organic hydroperoxide reductase OsmC/OhrA</fullName>
    </submittedName>
</protein>
<gene>
    <name evidence="1" type="ORF">C8N28_0412</name>
</gene>
<dbReference type="SUPFAM" id="SSF82784">
    <property type="entry name" value="OsmC-like"/>
    <property type="match status" value="1"/>
</dbReference>